<evidence type="ECO:0000256" key="1">
    <source>
        <dbReference type="SAM" id="MobiDB-lite"/>
    </source>
</evidence>
<sequence>MHSTQQIVASIERIEASSAAIQALLCKVVESQAQNQQQMMEMLKILANNNSINTASIPSEESAGNSPTTDIPNEQNPSVSTVGDDTEEVDENESSESNAQQEEVDENELSNAQQ</sequence>
<feature type="compositionally biased region" description="Acidic residues" evidence="1">
    <location>
        <begin position="84"/>
        <end position="94"/>
    </location>
</feature>
<proteinExistence type="predicted"/>
<dbReference type="AlphaFoldDB" id="A0AA41V9M3"/>
<feature type="region of interest" description="Disordered" evidence="1">
    <location>
        <begin position="54"/>
        <end position="114"/>
    </location>
</feature>
<feature type="non-terminal residue" evidence="2">
    <location>
        <position position="114"/>
    </location>
</feature>
<name>A0AA41V9M3_PAPNU</name>
<accession>A0AA41V9M3</accession>
<reference evidence="2" key="1">
    <citation type="submission" date="2022-03" db="EMBL/GenBank/DDBJ databases">
        <title>A functionally conserved STORR gene fusion in Papaver species that diverged 16.8 million years ago.</title>
        <authorList>
            <person name="Catania T."/>
        </authorList>
    </citation>
    <scope>NUCLEOTIDE SEQUENCE</scope>
    <source>
        <strain evidence="2">S-191538</strain>
    </source>
</reference>
<dbReference type="Proteomes" id="UP001177140">
    <property type="component" value="Unassembled WGS sequence"/>
</dbReference>
<gene>
    <name evidence="2" type="ORF">MKW94_013583</name>
</gene>
<organism evidence="2 3">
    <name type="scientific">Papaver nudicaule</name>
    <name type="common">Iceland poppy</name>
    <dbReference type="NCBI Taxonomy" id="74823"/>
    <lineage>
        <taxon>Eukaryota</taxon>
        <taxon>Viridiplantae</taxon>
        <taxon>Streptophyta</taxon>
        <taxon>Embryophyta</taxon>
        <taxon>Tracheophyta</taxon>
        <taxon>Spermatophyta</taxon>
        <taxon>Magnoliopsida</taxon>
        <taxon>Ranunculales</taxon>
        <taxon>Papaveraceae</taxon>
        <taxon>Papaveroideae</taxon>
        <taxon>Papaver</taxon>
    </lineage>
</organism>
<dbReference type="EMBL" id="JAJJMA010093208">
    <property type="protein sequence ID" value="MCL7029703.1"/>
    <property type="molecule type" value="Genomic_DNA"/>
</dbReference>
<comment type="caution">
    <text evidence="2">The sequence shown here is derived from an EMBL/GenBank/DDBJ whole genome shotgun (WGS) entry which is preliminary data.</text>
</comment>
<feature type="compositionally biased region" description="Polar residues" evidence="1">
    <location>
        <begin position="54"/>
        <end position="83"/>
    </location>
</feature>
<keyword evidence="3" id="KW-1185">Reference proteome</keyword>
<evidence type="ECO:0000313" key="3">
    <source>
        <dbReference type="Proteomes" id="UP001177140"/>
    </source>
</evidence>
<evidence type="ECO:0000313" key="2">
    <source>
        <dbReference type="EMBL" id="MCL7029703.1"/>
    </source>
</evidence>
<protein>
    <submittedName>
        <fullName evidence="2">Uncharacterized protein</fullName>
    </submittedName>
</protein>